<reference evidence="1 2" key="1">
    <citation type="submission" date="2021-01" db="EMBL/GenBank/DDBJ databases">
        <title>Genome sequencing of Joostella atrarenae M1-2 (= KCTC 23194).</title>
        <authorList>
            <person name="Zakaria M.R."/>
            <person name="Lam M.Q."/>
            <person name="Chong C.S."/>
        </authorList>
    </citation>
    <scope>NUCLEOTIDE SEQUENCE [LARGE SCALE GENOMIC DNA]</scope>
    <source>
        <strain evidence="1 2">M1-2</strain>
    </source>
</reference>
<keyword evidence="2" id="KW-1185">Reference proteome</keyword>
<sequence>MIRFLNIFFGILVVLGFSQCGTSKQLIKDPPFSVKEASIEAWTAGENKKVKGENIYLTFSIEDLKGNISFDSLYYKGQMAPLEHYKKGDIYIGRFSDDNIKFNDLIMHADPKMEFGNMPPKATVKPPFEIEEEQVLLCYTYNDEKQFYVINEFEVVVPIHYKESPIIKK</sequence>
<name>A0ABS9IZR2_9FLAO</name>
<protein>
    <recommendedName>
        <fullName evidence="3">Lipoprotein</fullName>
    </recommendedName>
</protein>
<gene>
    <name evidence="1" type="ORF">JM658_02445</name>
</gene>
<dbReference type="RefSeq" id="WP_236957635.1">
    <property type="nucleotide sequence ID" value="NZ_JAETXX010000001.1"/>
</dbReference>
<dbReference type="Proteomes" id="UP000829517">
    <property type="component" value="Unassembled WGS sequence"/>
</dbReference>
<proteinExistence type="predicted"/>
<comment type="caution">
    <text evidence="1">The sequence shown here is derived from an EMBL/GenBank/DDBJ whole genome shotgun (WGS) entry which is preliminary data.</text>
</comment>
<evidence type="ECO:0000313" key="2">
    <source>
        <dbReference type="Proteomes" id="UP000829517"/>
    </source>
</evidence>
<accession>A0ABS9IZR2</accession>
<evidence type="ECO:0000313" key="1">
    <source>
        <dbReference type="EMBL" id="MCF8713673.1"/>
    </source>
</evidence>
<organism evidence="1 2">
    <name type="scientific">Joostella atrarenae</name>
    <dbReference type="NCBI Taxonomy" id="679257"/>
    <lineage>
        <taxon>Bacteria</taxon>
        <taxon>Pseudomonadati</taxon>
        <taxon>Bacteroidota</taxon>
        <taxon>Flavobacteriia</taxon>
        <taxon>Flavobacteriales</taxon>
        <taxon>Flavobacteriaceae</taxon>
        <taxon>Joostella</taxon>
    </lineage>
</organism>
<evidence type="ECO:0008006" key="3">
    <source>
        <dbReference type="Google" id="ProtNLM"/>
    </source>
</evidence>
<dbReference type="EMBL" id="JAETXX010000001">
    <property type="protein sequence ID" value="MCF8713673.1"/>
    <property type="molecule type" value="Genomic_DNA"/>
</dbReference>